<protein>
    <submittedName>
        <fullName evidence="2">Uncharacterized protein</fullName>
    </submittedName>
</protein>
<feature type="compositionally biased region" description="Low complexity" evidence="1">
    <location>
        <begin position="11"/>
        <end position="28"/>
    </location>
</feature>
<evidence type="ECO:0000313" key="2">
    <source>
        <dbReference type="EMBL" id="KAJ3432144.1"/>
    </source>
</evidence>
<evidence type="ECO:0000256" key="1">
    <source>
        <dbReference type="SAM" id="MobiDB-lite"/>
    </source>
</evidence>
<dbReference type="Proteomes" id="UP001146793">
    <property type="component" value="Unassembled WGS sequence"/>
</dbReference>
<organism evidence="2 3">
    <name type="scientific">Anaeramoeba flamelloides</name>
    <dbReference type="NCBI Taxonomy" id="1746091"/>
    <lineage>
        <taxon>Eukaryota</taxon>
        <taxon>Metamonada</taxon>
        <taxon>Anaeramoebidae</taxon>
        <taxon>Anaeramoeba</taxon>
    </lineage>
</organism>
<feature type="compositionally biased region" description="Low complexity" evidence="1">
    <location>
        <begin position="56"/>
        <end position="68"/>
    </location>
</feature>
<name>A0AAV7YXM6_9EUKA</name>
<feature type="region of interest" description="Disordered" evidence="1">
    <location>
        <begin position="1"/>
        <end position="115"/>
    </location>
</feature>
<sequence>MPPRRRRTTTRRTTTTRRAPTRRTTTSRTTKRRAPTRRTKTSRTTKRRAPTRRTTTKQTRTRPTLVRKAPPKRKTTKKRKPSTHSLRSISEMKKFRKNSKAKNKKNKDVSHVLGLSVVKQAQKKTRGKKPTTRTLKKNLNQKSNLRMRTRRQNRSLDARADNKLKKAIQGKRTTVTKTEAKRIKETVKKRNLAGKKIGNTIQKATKKLVLKSGKKAIN</sequence>
<accession>A0AAV7YXM6</accession>
<reference evidence="2" key="1">
    <citation type="submission" date="2022-08" db="EMBL/GenBank/DDBJ databases">
        <title>Novel sulphate-reducing endosymbionts in the free-living metamonad Anaeramoeba.</title>
        <authorList>
            <person name="Jerlstrom-Hultqvist J."/>
            <person name="Cepicka I."/>
            <person name="Gallot-Lavallee L."/>
            <person name="Salas-Leiva D."/>
            <person name="Curtis B.A."/>
            <person name="Zahonova K."/>
            <person name="Pipaliya S."/>
            <person name="Dacks J."/>
            <person name="Roger A.J."/>
        </authorList>
    </citation>
    <scope>NUCLEOTIDE SEQUENCE</scope>
    <source>
        <strain evidence="2">Busselton2</strain>
    </source>
</reference>
<evidence type="ECO:0000313" key="3">
    <source>
        <dbReference type="Proteomes" id="UP001146793"/>
    </source>
</evidence>
<gene>
    <name evidence="2" type="ORF">M0812_21075</name>
</gene>
<feature type="compositionally biased region" description="Basic residues" evidence="1">
    <location>
        <begin position="1"/>
        <end position="10"/>
    </location>
</feature>
<dbReference type="EMBL" id="JANTQA010000047">
    <property type="protein sequence ID" value="KAJ3432144.1"/>
    <property type="molecule type" value="Genomic_DNA"/>
</dbReference>
<dbReference type="AlphaFoldDB" id="A0AAV7YXM6"/>
<comment type="caution">
    <text evidence="2">The sequence shown here is derived from an EMBL/GenBank/DDBJ whole genome shotgun (WGS) entry which is preliminary data.</text>
</comment>
<proteinExistence type="predicted"/>
<feature type="compositionally biased region" description="Basic residues" evidence="1">
    <location>
        <begin position="69"/>
        <end position="82"/>
    </location>
</feature>
<feature type="compositionally biased region" description="Basic residues" evidence="1">
    <location>
        <begin position="29"/>
        <end position="55"/>
    </location>
</feature>
<feature type="compositionally biased region" description="Basic residues" evidence="1">
    <location>
        <begin position="94"/>
        <end position="105"/>
    </location>
</feature>